<dbReference type="InterPro" id="IPR051531">
    <property type="entry name" value="N-acetyltransferase"/>
</dbReference>
<dbReference type="CDD" id="cd04301">
    <property type="entry name" value="NAT_SF"/>
    <property type="match status" value="1"/>
</dbReference>
<dbReference type="RefSeq" id="WP_330107944.1">
    <property type="nucleotide sequence ID" value="NZ_JAZDQT010000002.1"/>
</dbReference>
<keyword evidence="3" id="KW-1185">Reference proteome</keyword>
<accession>A0ABU7I806</accession>
<reference evidence="2 3" key="1">
    <citation type="submission" date="2024-01" db="EMBL/GenBank/DDBJ databases">
        <title>Pedobacter sp. nov., isolated from fresh soil.</title>
        <authorList>
            <person name="Le N.T.T."/>
        </authorList>
    </citation>
    <scope>NUCLEOTIDE SEQUENCE [LARGE SCALE GENOMIC DNA]</scope>
    <source>
        <strain evidence="2 3">KR3-3</strain>
    </source>
</reference>
<evidence type="ECO:0000313" key="3">
    <source>
        <dbReference type="Proteomes" id="UP001336835"/>
    </source>
</evidence>
<dbReference type="Gene3D" id="3.40.630.30">
    <property type="match status" value="1"/>
</dbReference>
<gene>
    <name evidence="2" type="ORF">VRU48_10845</name>
</gene>
<proteinExistence type="predicted"/>
<evidence type="ECO:0000259" key="1">
    <source>
        <dbReference type="PROSITE" id="PS51186"/>
    </source>
</evidence>
<dbReference type="PANTHER" id="PTHR43792:SF13">
    <property type="entry name" value="ACETYLTRANSFERASE"/>
    <property type="match status" value="1"/>
</dbReference>
<dbReference type="PANTHER" id="PTHR43792">
    <property type="entry name" value="GNAT FAMILY, PUTATIVE (AFU_ORTHOLOGUE AFUA_3G00765)-RELATED-RELATED"/>
    <property type="match status" value="1"/>
</dbReference>
<comment type="caution">
    <text evidence="2">The sequence shown here is derived from an EMBL/GenBank/DDBJ whole genome shotgun (WGS) entry which is preliminary data.</text>
</comment>
<dbReference type="EMBL" id="JAZDQT010000002">
    <property type="protein sequence ID" value="MEE1945603.1"/>
    <property type="molecule type" value="Genomic_DNA"/>
</dbReference>
<protein>
    <submittedName>
        <fullName evidence="2">GNAT family N-acetyltransferase</fullName>
    </submittedName>
</protein>
<dbReference type="Pfam" id="PF13302">
    <property type="entry name" value="Acetyltransf_3"/>
    <property type="match status" value="1"/>
</dbReference>
<dbReference type="InterPro" id="IPR016181">
    <property type="entry name" value="Acyl_CoA_acyltransferase"/>
</dbReference>
<name>A0ABU7I806_9SPHI</name>
<dbReference type="InterPro" id="IPR000182">
    <property type="entry name" value="GNAT_dom"/>
</dbReference>
<dbReference type="PROSITE" id="PS51186">
    <property type="entry name" value="GNAT"/>
    <property type="match status" value="1"/>
</dbReference>
<dbReference type="Proteomes" id="UP001336835">
    <property type="component" value="Unassembled WGS sequence"/>
</dbReference>
<feature type="domain" description="N-acetyltransferase" evidence="1">
    <location>
        <begin position="7"/>
        <end position="168"/>
    </location>
</feature>
<organism evidence="2 3">
    <name type="scientific">Pedobacter albus</name>
    <dbReference type="NCBI Taxonomy" id="3113905"/>
    <lineage>
        <taxon>Bacteria</taxon>
        <taxon>Pseudomonadati</taxon>
        <taxon>Bacteroidota</taxon>
        <taxon>Sphingobacteriia</taxon>
        <taxon>Sphingobacteriales</taxon>
        <taxon>Sphingobacteriaceae</taxon>
        <taxon>Pedobacter</taxon>
    </lineage>
</organism>
<sequence length="168" mass="18884">MIDTQRLKLLPLSHNQLAKYIANNGSLEAELGLSLRPERISSAMKRALQENLLPEATDTGRNHYFTTLWVLILKSVNGIIGDLCFVGEPDEDGEVEIGYATYEDFRNKGYMTEAVAAIIQWAKSQEDVKSIFAETAKDNPASFAVLTKNHFKKVGEADDLFYWRLVIS</sequence>
<evidence type="ECO:0000313" key="2">
    <source>
        <dbReference type="EMBL" id="MEE1945603.1"/>
    </source>
</evidence>
<dbReference type="SUPFAM" id="SSF55729">
    <property type="entry name" value="Acyl-CoA N-acyltransferases (Nat)"/>
    <property type="match status" value="1"/>
</dbReference>